<evidence type="ECO:0000313" key="8">
    <source>
        <dbReference type="Proteomes" id="UP001152523"/>
    </source>
</evidence>
<dbReference type="GO" id="GO:0009506">
    <property type="term" value="C:plasmodesma"/>
    <property type="evidence" value="ECO:0007669"/>
    <property type="project" value="TreeGrafter"/>
</dbReference>
<evidence type="ECO:0000256" key="1">
    <source>
        <dbReference type="ARBA" id="ARBA00004167"/>
    </source>
</evidence>
<evidence type="ECO:0000256" key="3">
    <source>
        <dbReference type="ARBA" id="ARBA00022989"/>
    </source>
</evidence>
<evidence type="ECO:0000259" key="6">
    <source>
        <dbReference type="Pfam" id="PF03168"/>
    </source>
</evidence>
<feature type="domain" description="Late embryogenesis abundant protein LEA-2 subgroup" evidence="6">
    <location>
        <begin position="106"/>
        <end position="209"/>
    </location>
</feature>
<name>A0AAV0CNB8_9ASTE</name>
<keyword evidence="8" id="KW-1185">Reference proteome</keyword>
<evidence type="ECO:0000256" key="5">
    <source>
        <dbReference type="SAM" id="Phobius"/>
    </source>
</evidence>
<keyword evidence="2 5" id="KW-0812">Transmembrane</keyword>
<feature type="transmembrane region" description="Helical" evidence="5">
    <location>
        <begin position="47"/>
        <end position="68"/>
    </location>
</feature>
<protein>
    <recommendedName>
        <fullName evidence="6">Late embryogenesis abundant protein LEA-2 subgroup domain-containing protein</fullName>
    </recommendedName>
</protein>
<proteinExistence type="predicted"/>
<keyword evidence="3 5" id="KW-1133">Transmembrane helix</keyword>
<dbReference type="EMBL" id="CAMAPF010000036">
    <property type="protein sequence ID" value="CAH9081503.1"/>
    <property type="molecule type" value="Genomic_DNA"/>
</dbReference>
<keyword evidence="4 5" id="KW-0472">Membrane</keyword>
<comment type="caution">
    <text evidence="7">The sequence shown here is derived from an EMBL/GenBank/DDBJ whole genome shotgun (WGS) entry which is preliminary data.</text>
</comment>
<dbReference type="AlphaFoldDB" id="A0AAV0CNB8"/>
<dbReference type="PANTHER" id="PTHR31415:SF3">
    <property type="entry name" value="LATE EMBRYOGENESIS ABUNDANT (LEA) HYDROXYPROLINE-RICH GLYCOPROTEIN FAMILY"/>
    <property type="match status" value="1"/>
</dbReference>
<sequence length="233" mass="25638">MENPPTKPDGETNSVRPIKISGRSHGDIARYYFRQVKDSLTTRLSKFIIAIVLGFLFVIALIAFILWISLRPHRPRVRVEYFSFPALGNGAGAGAGRDAHTITFNVTVRNSNQNIKIHYDAVLVKVSYDGQTIGNASFPRRFYQGAKNTTVFAGSITGAALNASSQHWTRLVAGASRGLVVFGLDLTSTIWFKVGSSFKSRKQRMHTNCGVGVGTDGMLAAAYKDRICPMYFN</sequence>
<gene>
    <name evidence="7" type="ORF">CEPIT_LOCUS7717</name>
</gene>
<dbReference type="InterPro" id="IPR044839">
    <property type="entry name" value="NDR1-like"/>
</dbReference>
<accession>A0AAV0CNB8</accession>
<evidence type="ECO:0000313" key="7">
    <source>
        <dbReference type="EMBL" id="CAH9081503.1"/>
    </source>
</evidence>
<dbReference type="GO" id="GO:0005886">
    <property type="term" value="C:plasma membrane"/>
    <property type="evidence" value="ECO:0007669"/>
    <property type="project" value="TreeGrafter"/>
</dbReference>
<evidence type="ECO:0000256" key="2">
    <source>
        <dbReference type="ARBA" id="ARBA00022692"/>
    </source>
</evidence>
<dbReference type="GO" id="GO:0098542">
    <property type="term" value="P:defense response to other organism"/>
    <property type="evidence" value="ECO:0007669"/>
    <property type="project" value="InterPro"/>
</dbReference>
<evidence type="ECO:0000256" key="4">
    <source>
        <dbReference type="ARBA" id="ARBA00023136"/>
    </source>
</evidence>
<dbReference type="InterPro" id="IPR004864">
    <property type="entry name" value="LEA_2"/>
</dbReference>
<reference evidence="7" key="1">
    <citation type="submission" date="2022-07" db="EMBL/GenBank/DDBJ databases">
        <authorList>
            <person name="Macas J."/>
            <person name="Novak P."/>
            <person name="Neumann P."/>
        </authorList>
    </citation>
    <scope>NUCLEOTIDE SEQUENCE</scope>
</reference>
<comment type="subcellular location">
    <subcellularLocation>
        <location evidence="1">Membrane</location>
        <topology evidence="1">Single-pass membrane protein</topology>
    </subcellularLocation>
</comment>
<dbReference type="Pfam" id="PF03168">
    <property type="entry name" value="LEA_2"/>
    <property type="match status" value="1"/>
</dbReference>
<dbReference type="Proteomes" id="UP001152523">
    <property type="component" value="Unassembled WGS sequence"/>
</dbReference>
<organism evidence="7 8">
    <name type="scientific">Cuscuta epithymum</name>
    <dbReference type="NCBI Taxonomy" id="186058"/>
    <lineage>
        <taxon>Eukaryota</taxon>
        <taxon>Viridiplantae</taxon>
        <taxon>Streptophyta</taxon>
        <taxon>Embryophyta</taxon>
        <taxon>Tracheophyta</taxon>
        <taxon>Spermatophyta</taxon>
        <taxon>Magnoliopsida</taxon>
        <taxon>eudicotyledons</taxon>
        <taxon>Gunneridae</taxon>
        <taxon>Pentapetalae</taxon>
        <taxon>asterids</taxon>
        <taxon>lamiids</taxon>
        <taxon>Solanales</taxon>
        <taxon>Convolvulaceae</taxon>
        <taxon>Cuscuteae</taxon>
        <taxon>Cuscuta</taxon>
        <taxon>Cuscuta subgen. Cuscuta</taxon>
    </lineage>
</organism>
<dbReference type="PANTHER" id="PTHR31415">
    <property type="entry name" value="OS05G0367900 PROTEIN"/>
    <property type="match status" value="1"/>
</dbReference>